<dbReference type="Proteomes" id="UP000306324">
    <property type="component" value="Unassembled WGS sequence"/>
</dbReference>
<dbReference type="AlphaFoldDB" id="A0A5S4F5B7"/>
<name>A0A5S4F5B7_9PROT</name>
<gene>
    <name evidence="2" type="ORF">ACCUM_0311</name>
</gene>
<evidence type="ECO:0000313" key="2">
    <source>
        <dbReference type="EMBL" id="TMQ75923.1"/>
    </source>
</evidence>
<evidence type="ECO:0000313" key="3">
    <source>
        <dbReference type="Proteomes" id="UP000306324"/>
    </source>
</evidence>
<comment type="caution">
    <text evidence="2">The sequence shown here is derived from an EMBL/GenBank/DDBJ whole genome shotgun (WGS) entry which is preliminary data.</text>
</comment>
<proteinExistence type="predicted"/>
<reference evidence="2 3" key="1">
    <citation type="submission" date="2019-04" db="EMBL/GenBank/DDBJ databases">
        <title>A novel phosphate-accumulating bacterium identified in bioreactor for phosphate removal from wastewater.</title>
        <authorList>
            <person name="Kotlyarov R.Y."/>
            <person name="Beletsky A.V."/>
            <person name="Kallistova A.Y."/>
            <person name="Dorofeev A.G."/>
            <person name="Nikolaev Y.Y."/>
            <person name="Pimenov N.V."/>
            <person name="Ravin N.V."/>
            <person name="Mardanov A.V."/>
        </authorList>
    </citation>
    <scope>NUCLEOTIDE SEQUENCE [LARGE SCALE GENOMIC DNA]</scope>
    <source>
        <strain evidence="2 3">Bin19</strain>
    </source>
</reference>
<feature type="region of interest" description="Disordered" evidence="1">
    <location>
        <begin position="63"/>
        <end position="94"/>
    </location>
</feature>
<evidence type="ECO:0000256" key="1">
    <source>
        <dbReference type="SAM" id="MobiDB-lite"/>
    </source>
</evidence>
<accession>A0A5S4F5B7</accession>
<dbReference type="EMBL" id="SWAD01000070">
    <property type="protein sequence ID" value="TMQ75923.1"/>
    <property type="molecule type" value="Genomic_DNA"/>
</dbReference>
<keyword evidence="3" id="KW-1185">Reference proteome</keyword>
<organism evidence="2 3">
    <name type="scientific">Candidatus Accumulibacter phosphatis</name>
    <dbReference type="NCBI Taxonomy" id="327160"/>
    <lineage>
        <taxon>Bacteria</taxon>
        <taxon>Pseudomonadati</taxon>
        <taxon>Pseudomonadota</taxon>
        <taxon>Betaproteobacteria</taxon>
        <taxon>Candidatus Accumulibacter</taxon>
    </lineage>
</organism>
<sequence>MPGIKKVGGGNCRHCAYSGWVSRVHARSAPASPASRQGLIGSCGNRDVGFATKSPSVLIRTIGEGTDRPGHRSSLPWQACQHRPARRADLARSG</sequence>
<protein>
    <submittedName>
        <fullName evidence="2">Uncharacterized protein</fullName>
    </submittedName>
</protein>